<evidence type="ECO:0000256" key="5">
    <source>
        <dbReference type="ARBA" id="ARBA00022771"/>
    </source>
</evidence>
<keyword evidence="8" id="KW-0804">Transcription</keyword>
<keyword evidence="6" id="KW-0862">Zinc</keyword>
<comment type="caution">
    <text evidence="12">The sequence shown here is derived from an EMBL/GenBank/DDBJ whole genome shotgun (WGS) entry which is preliminary data.</text>
</comment>
<evidence type="ECO:0000256" key="3">
    <source>
        <dbReference type="ARBA" id="ARBA00022723"/>
    </source>
</evidence>
<evidence type="ECO:0000256" key="9">
    <source>
        <dbReference type="ARBA" id="ARBA00023242"/>
    </source>
</evidence>
<evidence type="ECO:0000256" key="2">
    <source>
        <dbReference type="ARBA" id="ARBA00007269"/>
    </source>
</evidence>
<keyword evidence="7" id="KW-0805">Transcription regulation</keyword>
<dbReference type="InterPro" id="IPR000967">
    <property type="entry name" value="Znf_NFX1"/>
</dbReference>
<accession>A0ABV2AJK2</accession>
<sequence length="221" mass="24942">MESVDKMLLNDLIKQKLEDDDYDCSICLSKIGKRAKVWSCKKCWSILHLSCIQKWAKNSSKDAFWRCPSCNSNYPAKVDVYKCFCGKSTFPEFHPFLIPHSCGQICLREKPGCPHRCILLCHPGPCPPCSFSTETKCPCGKTDVVIDCKADIKDRKTCGNICGKSKNCGVHKCEKKCHWGKCGICEKTKSIRCFCINEKREISCGDDKENIFSCGRICGKK</sequence>
<dbReference type="PANTHER" id="PTHR12360">
    <property type="entry name" value="NUCLEAR TRANSCRIPTION FACTOR, X-BOX BINDING 1 NFX1"/>
    <property type="match status" value="1"/>
</dbReference>
<dbReference type="CDD" id="cd06008">
    <property type="entry name" value="NF-X1-zinc-finger"/>
    <property type="match status" value="2"/>
</dbReference>
<evidence type="ECO:0000313" key="12">
    <source>
        <dbReference type="EMBL" id="MES1919866.1"/>
    </source>
</evidence>
<dbReference type="SUPFAM" id="SSF57850">
    <property type="entry name" value="RING/U-box"/>
    <property type="match status" value="1"/>
</dbReference>
<dbReference type="Pfam" id="PF13639">
    <property type="entry name" value="zf-RING_2"/>
    <property type="match status" value="1"/>
</dbReference>
<dbReference type="EMBL" id="JBDODL010000426">
    <property type="protein sequence ID" value="MES1919866.1"/>
    <property type="molecule type" value="Genomic_DNA"/>
</dbReference>
<evidence type="ECO:0000256" key="10">
    <source>
        <dbReference type="PROSITE-ProRule" id="PRU00175"/>
    </source>
</evidence>
<dbReference type="InterPro" id="IPR013083">
    <property type="entry name" value="Znf_RING/FYVE/PHD"/>
</dbReference>
<evidence type="ECO:0000256" key="1">
    <source>
        <dbReference type="ARBA" id="ARBA00004123"/>
    </source>
</evidence>
<keyword evidence="4" id="KW-0677">Repeat</keyword>
<dbReference type="Pfam" id="PF01422">
    <property type="entry name" value="zf-NF-X1"/>
    <property type="match status" value="2"/>
</dbReference>
<reference evidence="12 13" key="1">
    <citation type="journal article" date="2024" name="BMC Biol.">
        <title>Comparative genomics of Ascetosporea gives new insight into the evolutionary basis for animal parasitism in Rhizaria.</title>
        <authorList>
            <person name="Hiltunen Thoren M."/>
            <person name="Onut-Brannstrom I."/>
            <person name="Alfjorden A."/>
            <person name="Peckova H."/>
            <person name="Swords F."/>
            <person name="Hooper C."/>
            <person name="Holzer A.S."/>
            <person name="Bass D."/>
            <person name="Burki F."/>
        </authorList>
    </citation>
    <scope>NUCLEOTIDE SEQUENCE [LARGE SCALE GENOMIC DNA]</scope>
    <source>
        <strain evidence="12">20-A016</strain>
    </source>
</reference>
<evidence type="ECO:0000256" key="8">
    <source>
        <dbReference type="ARBA" id="ARBA00023163"/>
    </source>
</evidence>
<dbReference type="InterPro" id="IPR019786">
    <property type="entry name" value="Zinc_finger_PHD-type_CS"/>
</dbReference>
<feature type="domain" description="RING-type" evidence="11">
    <location>
        <begin position="24"/>
        <end position="71"/>
    </location>
</feature>
<dbReference type="InterPro" id="IPR001841">
    <property type="entry name" value="Znf_RING"/>
</dbReference>
<dbReference type="SMART" id="SM00438">
    <property type="entry name" value="ZnF_NFX"/>
    <property type="match status" value="2"/>
</dbReference>
<dbReference type="Proteomes" id="UP001439008">
    <property type="component" value="Unassembled WGS sequence"/>
</dbReference>
<gene>
    <name evidence="12" type="primary">FAP1</name>
    <name evidence="12" type="ORF">MHBO_001619</name>
</gene>
<organism evidence="12 13">
    <name type="scientific">Bonamia ostreae</name>
    <dbReference type="NCBI Taxonomy" id="126728"/>
    <lineage>
        <taxon>Eukaryota</taxon>
        <taxon>Sar</taxon>
        <taxon>Rhizaria</taxon>
        <taxon>Endomyxa</taxon>
        <taxon>Ascetosporea</taxon>
        <taxon>Haplosporida</taxon>
        <taxon>Bonamia</taxon>
    </lineage>
</organism>
<protein>
    <submittedName>
        <fullName evidence="12">FKBP12-associated protein</fullName>
    </submittedName>
</protein>
<keyword evidence="9" id="KW-0539">Nucleus</keyword>
<dbReference type="PROSITE" id="PS01359">
    <property type="entry name" value="ZF_PHD_1"/>
    <property type="match status" value="1"/>
</dbReference>
<comment type="subcellular location">
    <subcellularLocation>
        <location evidence="1">Nucleus</location>
    </subcellularLocation>
</comment>
<dbReference type="Gene3D" id="3.30.40.10">
    <property type="entry name" value="Zinc/RING finger domain, C3HC4 (zinc finger)"/>
    <property type="match status" value="1"/>
</dbReference>
<dbReference type="PANTHER" id="PTHR12360:SF12">
    <property type="entry name" value="TRANSCRIPTIONAL REPRESSOR NF-X1"/>
    <property type="match status" value="1"/>
</dbReference>
<evidence type="ECO:0000256" key="4">
    <source>
        <dbReference type="ARBA" id="ARBA00022737"/>
    </source>
</evidence>
<name>A0ABV2AJK2_9EUKA</name>
<keyword evidence="3" id="KW-0479">Metal-binding</keyword>
<dbReference type="InterPro" id="IPR034078">
    <property type="entry name" value="NFX1_fam"/>
</dbReference>
<dbReference type="PROSITE" id="PS50089">
    <property type="entry name" value="ZF_RING_2"/>
    <property type="match status" value="1"/>
</dbReference>
<evidence type="ECO:0000256" key="7">
    <source>
        <dbReference type="ARBA" id="ARBA00023015"/>
    </source>
</evidence>
<keyword evidence="5 10" id="KW-0863">Zinc-finger</keyword>
<evidence type="ECO:0000259" key="11">
    <source>
        <dbReference type="PROSITE" id="PS50089"/>
    </source>
</evidence>
<comment type="similarity">
    <text evidence="2">Belongs to the NFX1 family.</text>
</comment>
<feature type="non-terminal residue" evidence="12">
    <location>
        <position position="221"/>
    </location>
</feature>
<evidence type="ECO:0000256" key="6">
    <source>
        <dbReference type="ARBA" id="ARBA00022833"/>
    </source>
</evidence>
<keyword evidence="13" id="KW-1185">Reference proteome</keyword>
<evidence type="ECO:0000313" key="13">
    <source>
        <dbReference type="Proteomes" id="UP001439008"/>
    </source>
</evidence>
<proteinExistence type="inferred from homology"/>